<dbReference type="EMBL" id="NIHW01000009">
    <property type="protein sequence ID" value="PLT88141.1"/>
    <property type="molecule type" value="Genomic_DNA"/>
</dbReference>
<reference evidence="2 3" key="1">
    <citation type="journal article" date="2017" name="Genome Med.">
        <title>A novel Ruminococcus gnavus clade enriched in inflammatory bowel disease patients.</title>
        <authorList>
            <person name="Hall A.B."/>
            <person name="Yassour M."/>
            <person name="Sauk J."/>
            <person name="Garner A."/>
            <person name="Jiang X."/>
            <person name="Arthur T."/>
            <person name="Lagoudas G.K."/>
            <person name="Vatanen T."/>
            <person name="Fornelos N."/>
            <person name="Wilson R."/>
            <person name="Bertha M."/>
            <person name="Cohen M."/>
            <person name="Garber J."/>
            <person name="Khalili H."/>
            <person name="Gevers D."/>
            <person name="Ananthakrishnan A.N."/>
            <person name="Kugathasan S."/>
            <person name="Lander E.S."/>
            <person name="Blainey P."/>
            <person name="Vlamakis H."/>
            <person name="Xavier R.J."/>
            <person name="Huttenhower C."/>
        </authorList>
    </citation>
    <scope>NUCLEOTIDE SEQUENCE [LARGE SCALE GENOMIC DNA]</scope>
    <source>
        <strain evidence="2 3">RJX1128</strain>
    </source>
</reference>
<dbReference type="Proteomes" id="UP000234840">
    <property type="component" value="Unassembled WGS sequence"/>
</dbReference>
<accession>A0A2N5Q1L4</accession>
<comment type="caution">
    <text evidence="2">The sequence shown here is derived from an EMBL/GenBank/DDBJ whole genome shotgun (WGS) entry which is preliminary data.</text>
</comment>
<dbReference type="AlphaFoldDB" id="A0A2N5Q1L4"/>
<proteinExistence type="predicted"/>
<dbReference type="RefSeq" id="WP_101882200.1">
    <property type="nucleotide sequence ID" value="NZ_CAXSWW010000001.1"/>
</dbReference>
<evidence type="ECO:0000313" key="3">
    <source>
        <dbReference type="Proteomes" id="UP000234840"/>
    </source>
</evidence>
<protein>
    <recommendedName>
        <fullName evidence="4">DUF4352 domain-containing protein</fullName>
    </recommendedName>
</protein>
<organism evidence="2 3">
    <name type="scientific">Mediterraneibacter gnavus</name>
    <name type="common">Ruminococcus gnavus</name>
    <dbReference type="NCBI Taxonomy" id="33038"/>
    <lineage>
        <taxon>Bacteria</taxon>
        <taxon>Bacillati</taxon>
        <taxon>Bacillota</taxon>
        <taxon>Clostridia</taxon>
        <taxon>Lachnospirales</taxon>
        <taxon>Lachnospiraceae</taxon>
        <taxon>Mediterraneibacter</taxon>
    </lineage>
</organism>
<evidence type="ECO:0008006" key="4">
    <source>
        <dbReference type="Google" id="ProtNLM"/>
    </source>
</evidence>
<name>A0A2N5Q1L4_MEDGN</name>
<feature type="chain" id="PRO_5038727007" description="DUF4352 domain-containing protein" evidence="1">
    <location>
        <begin position="20"/>
        <end position="181"/>
    </location>
</feature>
<evidence type="ECO:0000256" key="1">
    <source>
        <dbReference type="SAM" id="SignalP"/>
    </source>
</evidence>
<evidence type="ECO:0000313" key="2">
    <source>
        <dbReference type="EMBL" id="PLT88141.1"/>
    </source>
</evidence>
<sequence length="181" mass="20418">MKKKIILLAAAGIVLVATAFGYHKVNAEHPRAIIKEAAFGETLEYQKDVLISVDKAEILSKEETNKLLSDIDIEPLADSRIINVTITLTNSTEEIQELDMTDLNLVTSGMTNGIAKDISDSCSGSYGRLKQVLAPGETQQITYPYEMLSLWFTKKDWEQIEEREFWLSFSEYPVKTILRLD</sequence>
<keyword evidence="1" id="KW-0732">Signal</keyword>
<feature type="signal peptide" evidence="1">
    <location>
        <begin position="1"/>
        <end position="19"/>
    </location>
</feature>
<gene>
    <name evidence="2" type="ORF">CDL20_05385</name>
</gene>